<feature type="transmembrane region" description="Helical" evidence="2">
    <location>
        <begin position="19"/>
        <end position="46"/>
    </location>
</feature>
<feature type="transmembrane region" description="Helical" evidence="2">
    <location>
        <begin position="203"/>
        <end position="222"/>
    </location>
</feature>
<dbReference type="Proteomes" id="UP000583944">
    <property type="component" value="Unassembled WGS sequence"/>
</dbReference>
<gene>
    <name evidence="3" type="ORF">ECC02_013638</name>
</gene>
<dbReference type="VEuPathDB" id="TriTrypDB:ECC02_013638"/>
<feature type="compositionally biased region" description="Low complexity" evidence="1">
    <location>
        <begin position="151"/>
        <end position="187"/>
    </location>
</feature>
<dbReference type="AlphaFoldDB" id="A0A7J6XH67"/>
<evidence type="ECO:0000256" key="1">
    <source>
        <dbReference type="SAM" id="MobiDB-lite"/>
    </source>
</evidence>
<comment type="caution">
    <text evidence="3">The sequence shown here is derived from an EMBL/GenBank/DDBJ whole genome shotgun (WGS) entry which is preliminary data.</text>
</comment>
<accession>A0A7J6XH67</accession>
<reference evidence="3 4" key="1">
    <citation type="journal article" date="2019" name="Genome Biol. Evol.">
        <title>Nanopore Sequencing Significantly Improves Genome Assembly of the Protozoan Parasite Trypanosoma cruzi.</title>
        <authorList>
            <person name="Diaz-Viraque F."/>
            <person name="Pita S."/>
            <person name="Greif G."/>
            <person name="de Souza R.C.M."/>
            <person name="Iraola G."/>
            <person name="Robello C."/>
        </authorList>
    </citation>
    <scope>NUCLEOTIDE SEQUENCE [LARGE SCALE GENOMIC DNA]</scope>
    <source>
        <strain evidence="3 4">Berenice</strain>
    </source>
</reference>
<dbReference type="Pfam" id="PF01456">
    <property type="entry name" value="Mucin"/>
    <property type="match status" value="1"/>
</dbReference>
<keyword evidence="2" id="KW-0472">Membrane</keyword>
<organism evidence="3 4">
    <name type="scientific">Trypanosoma cruzi</name>
    <dbReference type="NCBI Taxonomy" id="5693"/>
    <lineage>
        <taxon>Eukaryota</taxon>
        <taxon>Discoba</taxon>
        <taxon>Euglenozoa</taxon>
        <taxon>Kinetoplastea</taxon>
        <taxon>Metakinetoplastina</taxon>
        <taxon>Trypanosomatida</taxon>
        <taxon>Trypanosomatidae</taxon>
        <taxon>Trypanosoma</taxon>
        <taxon>Schizotrypanum</taxon>
    </lineage>
</organism>
<keyword evidence="2" id="KW-0812">Transmembrane</keyword>
<evidence type="ECO:0008006" key="5">
    <source>
        <dbReference type="Google" id="ProtNLM"/>
    </source>
</evidence>
<proteinExistence type="predicted"/>
<evidence type="ECO:0000313" key="3">
    <source>
        <dbReference type="EMBL" id="KAF5213821.1"/>
    </source>
</evidence>
<protein>
    <recommendedName>
        <fullName evidence="5">Mucin TcMUCII</fullName>
    </recommendedName>
</protein>
<keyword evidence="2" id="KW-1133">Transmembrane helix</keyword>
<evidence type="ECO:0000313" key="4">
    <source>
        <dbReference type="Proteomes" id="UP000583944"/>
    </source>
</evidence>
<dbReference type="EMBL" id="JABDHM010000728">
    <property type="protein sequence ID" value="KAF5213821.1"/>
    <property type="molecule type" value="Genomic_DNA"/>
</dbReference>
<feature type="region of interest" description="Disordered" evidence="1">
    <location>
        <begin position="148"/>
        <end position="190"/>
    </location>
</feature>
<sequence>MNIGCTSRGPTILVVCGDIFPFIVTLAFWVAVCAASILVCVCVLSVDWSVCRAWCAAYGARLAAALFPHVVCPLCVCLPHLSSPLLLSMSLTVQISSTPLNDHTHDDDVPSAVRPAVARLVLLPVRVRDSKCSEERKNDYDYNNKATNYDTTTTTTKPPTTTTTTTTTTAPEAPSITTTEAPNTTTTRAPSHVRRIDGSLGSSAWACAPLLLAASALAYTTLG</sequence>
<dbReference type="InterPro" id="IPR000458">
    <property type="entry name" value="Tryp_mucin"/>
</dbReference>
<name>A0A7J6XH67_TRYCR</name>
<evidence type="ECO:0000256" key="2">
    <source>
        <dbReference type="SAM" id="Phobius"/>
    </source>
</evidence>